<accession>A0AAJ6BLV2</accession>
<dbReference type="CDD" id="cd03801">
    <property type="entry name" value="GT4_PimA-like"/>
    <property type="match status" value="1"/>
</dbReference>
<name>A0AAJ6BLV2_9CAUL</name>
<proteinExistence type="predicted"/>
<gene>
    <name evidence="2" type="ORF">P0Y50_15745</name>
</gene>
<evidence type="ECO:0000313" key="3">
    <source>
        <dbReference type="Proteomes" id="UP001213664"/>
    </source>
</evidence>
<dbReference type="PANTHER" id="PTHR12526">
    <property type="entry name" value="GLYCOSYLTRANSFERASE"/>
    <property type="match status" value="1"/>
</dbReference>
<dbReference type="Gene3D" id="3.40.50.2000">
    <property type="entry name" value="Glycogen Phosphorylase B"/>
    <property type="match status" value="2"/>
</dbReference>
<organism evidence="2 3">
    <name type="scientific">Candidatus Brevundimonas colombiensis</name>
    <dbReference type="NCBI Taxonomy" id="3121376"/>
    <lineage>
        <taxon>Bacteria</taxon>
        <taxon>Pseudomonadati</taxon>
        <taxon>Pseudomonadota</taxon>
        <taxon>Alphaproteobacteria</taxon>
        <taxon>Caulobacterales</taxon>
        <taxon>Caulobacteraceae</taxon>
        <taxon>Brevundimonas</taxon>
    </lineage>
</organism>
<dbReference type="AlphaFoldDB" id="A0AAJ6BLV2"/>
<dbReference type="EMBL" id="CP119326">
    <property type="protein sequence ID" value="WEK39966.1"/>
    <property type="molecule type" value="Genomic_DNA"/>
</dbReference>
<reference evidence="2" key="1">
    <citation type="submission" date="2023-03" db="EMBL/GenBank/DDBJ databases">
        <title>Andean soil-derived lignocellulolytic bacterial consortium as a source of novel taxa and putative plastic-active enzymes.</title>
        <authorList>
            <person name="Diaz-Garcia L."/>
            <person name="Chuvochina M."/>
            <person name="Feuerriegel G."/>
            <person name="Bunk B."/>
            <person name="Sproer C."/>
            <person name="Streit W.R."/>
            <person name="Rodriguez L.M."/>
            <person name="Overmann J."/>
            <person name="Jimenez D.J."/>
        </authorList>
    </citation>
    <scope>NUCLEOTIDE SEQUENCE</scope>
    <source>
        <strain evidence="2">MAG 833</strain>
    </source>
</reference>
<evidence type="ECO:0000313" key="2">
    <source>
        <dbReference type="EMBL" id="WEK39966.1"/>
    </source>
</evidence>
<feature type="region of interest" description="Disordered" evidence="1">
    <location>
        <begin position="356"/>
        <end position="384"/>
    </location>
</feature>
<dbReference type="Pfam" id="PF13692">
    <property type="entry name" value="Glyco_trans_1_4"/>
    <property type="match status" value="1"/>
</dbReference>
<dbReference type="SUPFAM" id="SSF53756">
    <property type="entry name" value="UDP-Glycosyltransferase/glycogen phosphorylase"/>
    <property type="match status" value="1"/>
</dbReference>
<evidence type="ECO:0000256" key="1">
    <source>
        <dbReference type="SAM" id="MobiDB-lite"/>
    </source>
</evidence>
<dbReference type="Proteomes" id="UP001213664">
    <property type="component" value="Chromosome"/>
</dbReference>
<protein>
    <submittedName>
        <fullName evidence="2">Glycosyltransferase family 4 protein</fullName>
    </submittedName>
</protein>
<sequence length="384" mass="41502">MRIAVVLPRGSTYCPDKANSMETVVRTLSTHSRLQGGVTLIADAGAVAPTDVRMLTVPAGLGRKARNAAVAEILRTLSPDIIEYHQQLKSSSELARDFPNAINVLYRHTRIKPARNPIAAWRYGRRLARFDRLVFVSQAAGEEFAADYPRLAGRVSAVCNPIAVDDWRAPPQDRETLILFSGRAMHDKGLDLFCAALAQTLDRHPDWRGALMLGDWDKHRNWAEPYVRALDRFGDRVEIQKSASLAEVKAVTRRAAIAVVPSRVREALGLSALEAHAAGAALISSGRGGLREASGDHALYVEVDDAAPLAAAMERLVANPAERLALAISGQDYVARVHSPAARAAELDALRHALADRTANRPGPVKPDRSGLVQGDGSPTPLQG</sequence>